<dbReference type="SUPFAM" id="SSF51905">
    <property type="entry name" value="FAD/NAD(P)-binding domain"/>
    <property type="match status" value="1"/>
</dbReference>
<evidence type="ECO:0000259" key="1">
    <source>
        <dbReference type="Pfam" id="PF01593"/>
    </source>
</evidence>
<dbReference type="InterPro" id="IPR036188">
    <property type="entry name" value="FAD/NAD-bd_sf"/>
</dbReference>
<keyword evidence="3" id="KW-1185">Reference proteome</keyword>
<dbReference type="AlphaFoldDB" id="A0A238WR83"/>
<dbReference type="EMBL" id="FZNN01000007">
    <property type="protein sequence ID" value="SNR48987.1"/>
    <property type="molecule type" value="Genomic_DNA"/>
</dbReference>
<dbReference type="RefSeq" id="WP_089270259.1">
    <property type="nucleotide sequence ID" value="NZ_FZNN01000007.1"/>
</dbReference>
<accession>A0A238WR83</accession>
<dbReference type="OrthoDB" id="20837at2"/>
<protein>
    <recommendedName>
        <fullName evidence="1">Amine oxidase domain-containing protein</fullName>
    </recommendedName>
</protein>
<dbReference type="Proteomes" id="UP000198417">
    <property type="component" value="Unassembled WGS sequence"/>
</dbReference>
<dbReference type="PANTHER" id="PTHR42923">
    <property type="entry name" value="PROTOPORPHYRINOGEN OXIDASE"/>
    <property type="match status" value="1"/>
</dbReference>
<dbReference type="PANTHER" id="PTHR42923:SF17">
    <property type="entry name" value="AMINE OXIDASE DOMAIN-CONTAINING PROTEIN"/>
    <property type="match status" value="1"/>
</dbReference>
<evidence type="ECO:0000313" key="3">
    <source>
        <dbReference type="Proteomes" id="UP000198417"/>
    </source>
</evidence>
<reference evidence="2 3" key="1">
    <citation type="submission" date="2017-06" db="EMBL/GenBank/DDBJ databases">
        <authorList>
            <person name="Kim H.J."/>
            <person name="Triplett B.A."/>
        </authorList>
    </citation>
    <scope>NUCLEOTIDE SEQUENCE [LARGE SCALE GENOMIC DNA]</scope>
    <source>
        <strain evidence="2 3">DSM 29052</strain>
    </source>
</reference>
<organism evidence="2 3">
    <name type="scientific">Puniceibacterium sediminis</name>
    <dbReference type="NCBI Taxonomy" id="1608407"/>
    <lineage>
        <taxon>Bacteria</taxon>
        <taxon>Pseudomonadati</taxon>
        <taxon>Pseudomonadota</taxon>
        <taxon>Alphaproteobacteria</taxon>
        <taxon>Rhodobacterales</taxon>
        <taxon>Paracoccaceae</taxon>
        <taxon>Puniceibacterium</taxon>
    </lineage>
</organism>
<feature type="domain" description="Amine oxidase" evidence="1">
    <location>
        <begin position="20"/>
        <end position="296"/>
    </location>
</feature>
<name>A0A238WR83_9RHOB</name>
<sequence>MPFEARAAAPRKIAIIGAGISGMGAAHLLADDHHVTLFESEARLGGHARTKMAGKRGDQPVDTGFIVFNYANYPHLAQLFSRLNVPVVKSDMSFGASLRGGALEYGLASLGALFAQKGNALNPRFLGMLRDITRFNARALEVAQDRSLTLGAFLERLGTGDWFRDYYLLPLSGAIWSTPLEKILDFPAHALIQFFENHALLHHRGQHQWYTVRGGSVEYVDRLGGELVRQGARLRLGSRIEGVRRVVQGVEVRAQGAEWEAFDDVIFATHADDSLRLLADPTVPERKALGAVKFQPNRIVLHADPAVMPRRRACWSSWNYTEDTGKEMNQIDLSYWMNRLQPIPEDDPLFVTLNSTGAIREELIHDECVLRHPVYDLDMLNAQELVRDMNGTGHTWFCGAWMRNGFHEDGLSSAVDVVDAIHARDAVSTAA</sequence>
<dbReference type="Pfam" id="PF01593">
    <property type="entry name" value="Amino_oxidase"/>
    <property type="match status" value="1"/>
</dbReference>
<dbReference type="Gene3D" id="3.50.50.60">
    <property type="entry name" value="FAD/NAD(P)-binding domain"/>
    <property type="match status" value="1"/>
</dbReference>
<dbReference type="GO" id="GO:0016491">
    <property type="term" value="F:oxidoreductase activity"/>
    <property type="evidence" value="ECO:0007669"/>
    <property type="project" value="InterPro"/>
</dbReference>
<gene>
    <name evidence="2" type="ORF">SAMN06265370_10712</name>
</gene>
<proteinExistence type="predicted"/>
<dbReference type="InterPro" id="IPR002937">
    <property type="entry name" value="Amino_oxidase"/>
</dbReference>
<dbReference type="InterPro" id="IPR050464">
    <property type="entry name" value="Zeta_carotene_desat/Oxidored"/>
</dbReference>
<evidence type="ECO:0000313" key="2">
    <source>
        <dbReference type="EMBL" id="SNR48987.1"/>
    </source>
</evidence>